<dbReference type="HAMAP" id="MF_00102">
    <property type="entry name" value="DapB"/>
    <property type="match status" value="1"/>
</dbReference>
<feature type="domain" description="Dihydrodipicolinate reductase N-terminal" evidence="13">
    <location>
        <begin position="1"/>
        <end position="110"/>
    </location>
</feature>
<dbReference type="Gene3D" id="3.30.360.10">
    <property type="entry name" value="Dihydrodipicolinate Reductase, domain 2"/>
    <property type="match status" value="1"/>
</dbReference>
<evidence type="ECO:0000256" key="10">
    <source>
        <dbReference type="ARBA" id="ARBA00038983"/>
    </source>
</evidence>
<dbReference type="Pfam" id="PF01113">
    <property type="entry name" value="DapB_N"/>
    <property type="match status" value="1"/>
</dbReference>
<reference evidence="15" key="1">
    <citation type="submission" date="2021-01" db="EMBL/GenBank/DDBJ databases">
        <authorList>
            <person name="Corre E."/>
            <person name="Pelletier E."/>
            <person name="Niang G."/>
            <person name="Scheremetjew M."/>
            <person name="Finn R."/>
            <person name="Kale V."/>
            <person name="Holt S."/>
            <person name="Cochrane G."/>
            <person name="Meng A."/>
            <person name="Brown T."/>
            <person name="Cohen L."/>
        </authorList>
    </citation>
    <scope>NUCLEOTIDE SEQUENCE</scope>
    <source>
        <strain evidence="15">CCMP441</strain>
        <strain evidence="16">CCMP644</strain>
    </source>
</reference>
<dbReference type="GO" id="GO:0005829">
    <property type="term" value="C:cytosol"/>
    <property type="evidence" value="ECO:0007669"/>
    <property type="project" value="TreeGrafter"/>
</dbReference>
<dbReference type="Gene3D" id="3.40.50.720">
    <property type="entry name" value="NAD(P)-binding Rossmann-like Domain"/>
    <property type="match status" value="1"/>
</dbReference>
<dbReference type="PIRSF" id="PIRSF000161">
    <property type="entry name" value="DHPR"/>
    <property type="match status" value="1"/>
</dbReference>
<dbReference type="PANTHER" id="PTHR20836">
    <property type="entry name" value="DIHYDRODIPICOLINATE REDUCTASE"/>
    <property type="match status" value="1"/>
</dbReference>
<name>A0A6U4KTR5_HEMAN</name>
<evidence type="ECO:0000256" key="4">
    <source>
        <dbReference type="ARBA" id="ARBA00022857"/>
    </source>
</evidence>
<dbReference type="FunFam" id="3.30.360.10:FF:000004">
    <property type="entry name" value="4-hydroxy-tetrahydrodipicolinate reductase"/>
    <property type="match status" value="1"/>
</dbReference>
<dbReference type="PANTHER" id="PTHR20836:SF0">
    <property type="entry name" value="4-HYDROXY-TETRAHYDRODIPICOLINATE REDUCTASE 1, CHLOROPLASTIC-RELATED"/>
    <property type="match status" value="1"/>
</dbReference>
<dbReference type="SUPFAM" id="SSF51735">
    <property type="entry name" value="NAD(P)-binding Rossmann-fold domains"/>
    <property type="match status" value="1"/>
</dbReference>
<evidence type="ECO:0000256" key="5">
    <source>
        <dbReference type="ARBA" id="ARBA00022915"/>
    </source>
</evidence>
<dbReference type="InterPro" id="IPR036291">
    <property type="entry name" value="NAD(P)-bd_dom_sf"/>
</dbReference>
<dbReference type="EC" id="1.17.1.8" evidence="10"/>
<keyword evidence="6" id="KW-0560">Oxidoreductase</keyword>
<evidence type="ECO:0000256" key="9">
    <source>
        <dbReference type="ARBA" id="ARBA00037922"/>
    </source>
</evidence>
<dbReference type="AlphaFoldDB" id="A0A6U4KTR5"/>
<dbReference type="InterPro" id="IPR023940">
    <property type="entry name" value="DHDPR_bac"/>
</dbReference>
<keyword evidence="3" id="KW-0028">Amino-acid biosynthesis</keyword>
<dbReference type="InterPro" id="IPR022663">
    <property type="entry name" value="DapB_C"/>
</dbReference>
<comment type="similarity">
    <text evidence="1">Belongs to the DapB family.</text>
</comment>
<accession>A0A6U4KTR5</accession>
<comment type="catalytic activity">
    <reaction evidence="12">
        <text>(S)-2,3,4,5-tetrahydrodipicolinate + NAD(+) + H2O = (2S,4S)-4-hydroxy-2,3,4,5-tetrahydrodipicolinate + NADH + H(+)</text>
        <dbReference type="Rhea" id="RHEA:35323"/>
        <dbReference type="ChEBI" id="CHEBI:15377"/>
        <dbReference type="ChEBI" id="CHEBI:15378"/>
        <dbReference type="ChEBI" id="CHEBI:16845"/>
        <dbReference type="ChEBI" id="CHEBI:57540"/>
        <dbReference type="ChEBI" id="CHEBI:57945"/>
        <dbReference type="ChEBI" id="CHEBI:67139"/>
        <dbReference type="EC" id="1.17.1.8"/>
    </reaction>
</comment>
<evidence type="ECO:0000259" key="13">
    <source>
        <dbReference type="Pfam" id="PF01113"/>
    </source>
</evidence>
<dbReference type="GO" id="GO:0019877">
    <property type="term" value="P:diaminopimelate biosynthetic process"/>
    <property type="evidence" value="ECO:0007669"/>
    <property type="project" value="UniProtKB-KW"/>
</dbReference>
<keyword evidence="8" id="KW-0457">Lysine biosynthesis</keyword>
<feature type="domain" description="Dihydrodipicolinate reductase C-terminal" evidence="14">
    <location>
        <begin position="113"/>
        <end position="249"/>
    </location>
</feature>
<dbReference type="GO" id="GO:0009089">
    <property type="term" value="P:lysine biosynthetic process via diaminopimelate"/>
    <property type="evidence" value="ECO:0007669"/>
    <property type="project" value="InterPro"/>
</dbReference>
<keyword evidence="7" id="KW-0520">NAD</keyword>
<sequence>MGRRLMALACADEDVELVQAVEYAAHPLQGKMVKDIEPEAQSEVVLSSQLEKGADVVIDFSSPDGTRVIAKRAEELGIALVIGTTAKDFEWRADIKKSSAKVPMIHAQNYSLGVNLMFKVAGQIAKALGDDFDIEIVEGHHNQKVDAPSGTAMGIAGGICDAVGKDIKKDLIYGREGQVGKRKRGEVGVHALRMGSEIGLHTAYYASNFERLEFTHRASSRDVFAAGAIKASKWINGKDAGYYEMTDVLGL</sequence>
<evidence type="ECO:0000256" key="12">
    <source>
        <dbReference type="ARBA" id="ARBA00049396"/>
    </source>
</evidence>
<evidence type="ECO:0000256" key="2">
    <source>
        <dbReference type="ARBA" id="ARBA00022490"/>
    </source>
</evidence>
<protein>
    <recommendedName>
        <fullName evidence="10">4-hydroxy-tetrahydrodipicolinate reductase</fullName>
        <ecNumber evidence="10">1.17.1.8</ecNumber>
    </recommendedName>
</protein>
<evidence type="ECO:0000256" key="6">
    <source>
        <dbReference type="ARBA" id="ARBA00023002"/>
    </source>
</evidence>
<evidence type="ECO:0000259" key="14">
    <source>
        <dbReference type="Pfam" id="PF05173"/>
    </source>
</evidence>
<evidence type="ECO:0000256" key="11">
    <source>
        <dbReference type="ARBA" id="ARBA00049080"/>
    </source>
</evidence>
<dbReference type="InterPro" id="IPR000846">
    <property type="entry name" value="DapB_N"/>
</dbReference>
<dbReference type="InterPro" id="IPR022664">
    <property type="entry name" value="DapB_N_CS"/>
</dbReference>
<proteinExistence type="inferred from homology"/>
<evidence type="ECO:0000313" key="16">
    <source>
        <dbReference type="EMBL" id="CAD8969040.1"/>
    </source>
</evidence>
<comment type="pathway">
    <text evidence="9">Amino-acid biosynthesis; L-lysine biosynthesis via DAP pathway; (S)-tetrahydrodipicolinate from L-aspartate: step 4/4.</text>
</comment>
<dbReference type="PROSITE" id="PS01298">
    <property type="entry name" value="DAPB"/>
    <property type="match status" value="1"/>
</dbReference>
<evidence type="ECO:0000256" key="3">
    <source>
        <dbReference type="ARBA" id="ARBA00022605"/>
    </source>
</evidence>
<keyword evidence="2" id="KW-0963">Cytoplasm</keyword>
<dbReference type="NCBIfam" id="TIGR00036">
    <property type="entry name" value="dapB"/>
    <property type="match status" value="1"/>
</dbReference>
<dbReference type="CDD" id="cd02274">
    <property type="entry name" value="DHDPR_N"/>
    <property type="match status" value="1"/>
</dbReference>
<evidence type="ECO:0000256" key="1">
    <source>
        <dbReference type="ARBA" id="ARBA00006642"/>
    </source>
</evidence>
<keyword evidence="5" id="KW-0220">Diaminopimelate biosynthesis</keyword>
<dbReference type="EMBL" id="HBFX01033284">
    <property type="protein sequence ID" value="CAD8969040.1"/>
    <property type="molecule type" value="Transcribed_RNA"/>
</dbReference>
<organism evidence="15">
    <name type="scientific">Hemiselmis andersenii</name>
    <name type="common">Cryptophyte alga</name>
    <dbReference type="NCBI Taxonomy" id="464988"/>
    <lineage>
        <taxon>Eukaryota</taxon>
        <taxon>Cryptophyceae</taxon>
        <taxon>Cryptomonadales</taxon>
        <taxon>Hemiselmidaceae</taxon>
        <taxon>Hemiselmis</taxon>
    </lineage>
</organism>
<dbReference type="SUPFAM" id="SSF55347">
    <property type="entry name" value="Glyceraldehyde-3-phosphate dehydrogenase-like, C-terminal domain"/>
    <property type="match status" value="1"/>
</dbReference>
<dbReference type="EMBL" id="HBFK01016939">
    <property type="protein sequence ID" value="CAD8743931.1"/>
    <property type="molecule type" value="Transcribed_RNA"/>
</dbReference>
<comment type="catalytic activity">
    <reaction evidence="11">
        <text>(S)-2,3,4,5-tetrahydrodipicolinate + NADP(+) + H2O = (2S,4S)-4-hydroxy-2,3,4,5-tetrahydrodipicolinate + NADPH + H(+)</text>
        <dbReference type="Rhea" id="RHEA:35331"/>
        <dbReference type="ChEBI" id="CHEBI:15377"/>
        <dbReference type="ChEBI" id="CHEBI:15378"/>
        <dbReference type="ChEBI" id="CHEBI:16845"/>
        <dbReference type="ChEBI" id="CHEBI:57783"/>
        <dbReference type="ChEBI" id="CHEBI:58349"/>
        <dbReference type="ChEBI" id="CHEBI:67139"/>
        <dbReference type="EC" id="1.17.1.8"/>
    </reaction>
</comment>
<evidence type="ECO:0000256" key="8">
    <source>
        <dbReference type="ARBA" id="ARBA00023154"/>
    </source>
</evidence>
<evidence type="ECO:0000313" key="15">
    <source>
        <dbReference type="EMBL" id="CAD8743931.1"/>
    </source>
</evidence>
<keyword evidence="4" id="KW-0521">NADP</keyword>
<gene>
    <name evidence="16" type="ORF">HAND00432_LOCUS20036</name>
    <name evidence="15" type="ORF">HAND1043_LOCUS10426</name>
</gene>
<evidence type="ECO:0000256" key="7">
    <source>
        <dbReference type="ARBA" id="ARBA00023027"/>
    </source>
</evidence>
<dbReference type="GO" id="GO:0008839">
    <property type="term" value="F:4-hydroxy-tetrahydrodipicolinate reductase"/>
    <property type="evidence" value="ECO:0007669"/>
    <property type="project" value="UniProtKB-EC"/>
</dbReference>
<dbReference type="Pfam" id="PF05173">
    <property type="entry name" value="DapB_C"/>
    <property type="match status" value="1"/>
</dbReference>